<feature type="domain" description="Capsule synthesis protein CapA" evidence="2">
    <location>
        <begin position="1"/>
        <end position="65"/>
    </location>
</feature>
<protein>
    <submittedName>
        <fullName evidence="3">CapA family protein</fullName>
    </submittedName>
</protein>
<gene>
    <name evidence="3" type="ORF">I8J30_09790</name>
</gene>
<dbReference type="Proteomes" id="UP000673394">
    <property type="component" value="Unassembled WGS sequence"/>
</dbReference>
<dbReference type="Pfam" id="PF09587">
    <property type="entry name" value="PGA_cap"/>
    <property type="match status" value="1"/>
</dbReference>
<comment type="similarity">
    <text evidence="1">Belongs to the CapA family.</text>
</comment>
<dbReference type="InterPro" id="IPR029052">
    <property type="entry name" value="Metallo-depent_PP-like"/>
</dbReference>
<dbReference type="PANTHER" id="PTHR33393">
    <property type="entry name" value="POLYGLUTAMINE SYNTHESIS ACCESSORY PROTEIN RV0574C-RELATED"/>
    <property type="match status" value="1"/>
</dbReference>
<evidence type="ECO:0000313" key="3">
    <source>
        <dbReference type="EMBL" id="MBP3962989.1"/>
    </source>
</evidence>
<dbReference type="InterPro" id="IPR052169">
    <property type="entry name" value="CW_Biosynth-Accessory"/>
</dbReference>
<evidence type="ECO:0000313" key="4">
    <source>
        <dbReference type="Proteomes" id="UP000673394"/>
    </source>
</evidence>
<organism evidence="3 4">
    <name type="scientific">Paenibacillus lignilyticus</name>
    <dbReference type="NCBI Taxonomy" id="1172615"/>
    <lineage>
        <taxon>Bacteria</taxon>
        <taxon>Bacillati</taxon>
        <taxon>Bacillota</taxon>
        <taxon>Bacilli</taxon>
        <taxon>Bacillales</taxon>
        <taxon>Paenibacillaceae</taxon>
        <taxon>Paenibacillus</taxon>
    </lineage>
</organism>
<keyword evidence="4" id="KW-1185">Reference proteome</keyword>
<dbReference type="InterPro" id="IPR019079">
    <property type="entry name" value="Capsule_synth_CapA"/>
</dbReference>
<name>A0ABS5CAN1_9BACL</name>
<accession>A0ABS5CAN1</accession>
<dbReference type="Gene3D" id="3.60.21.10">
    <property type="match status" value="1"/>
</dbReference>
<dbReference type="SUPFAM" id="SSF56300">
    <property type="entry name" value="Metallo-dependent phosphatases"/>
    <property type="match status" value="1"/>
</dbReference>
<dbReference type="PANTHER" id="PTHR33393:SF12">
    <property type="entry name" value="CAPSULE BIOSYNTHESIS PROTEIN CAPA"/>
    <property type="match status" value="1"/>
</dbReference>
<proteinExistence type="inferred from homology"/>
<evidence type="ECO:0000256" key="1">
    <source>
        <dbReference type="ARBA" id="ARBA00005662"/>
    </source>
</evidence>
<evidence type="ECO:0000259" key="2">
    <source>
        <dbReference type="Pfam" id="PF09587"/>
    </source>
</evidence>
<dbReference type="EMBL" id="JAGKSP010000003">
    <property type="protein sequence ID" value="MBP3962989.1"/>
    <property type="molecule type" value="Genomic_DNA"/>
</dbReference>
<reference evidence="3 4" key="1">
    <citation type="submission" date="2021-04" db="EMBL/GenBank/DDBJ databases">
        <title>Paenibacillus sp. DLE-14 whole genome sequence.</title>
        <authorList>
            <person name="Ham Y.J."/>
        </authorList>
    </citation>
    <scope>NUCLEOTIDE SEQUENCE [LARGE SCALE GENOMIC DNA]</scope>
    <source>
        <strain evidence="3 4">DLE-14</strain>
    </source>
</reference>
<sequence length="123" mass="14377">MHWGVEYQREPPSVQQDLASWLADAGVDIILGSHPHVIQPTKWIESGREKGTFVVYSMGNFISNQRTETLDNPYTEDGVILQFRFSKNRENIWAAEHQSSMRRSYETMMAQMEEDDRQFKISH</sequence>
<comment type="caution">
    <text evidence="3">The sequence shown here is derived from an EMBL/GenBank/DDBJ whole genome shotgun (WGS) entry which is preliminary data.</text>
</comment>